<dbReference type="InterPro" id="IPR001900">
    <property type="entry name" value="RNase_II/R"/>
</dbReference>
<dbReference type="OMA" id="EFSIHTQ"/>
<evidence type="ECO:0000256" key="11">
    <source>
        <dbReference type="ARBA" id="ARBA00022839"/>
    </source>
</evidence>
<dbReference type="FunFam" id="3.40.50.1010:FF:000010">
    <property type="entry name" value="Exosome complex exonuclease DIS3"/>
    <property type="match status" value="1"/>
</dbReference>
<dbReference type="GO" id="GO:0000177">
    <property type="term" value="C:cytoplasmic exosome (RNase complex)"/>
    <property type="evidence" value="ECO:0007669"/>
    <property type="project" value="TreeGrafter"/>
</dbReference>
<keyword evidence="10" id="KW-0271">Exosome</keyword>
<dbReference type="FunFam" id="2.40.50.690:FF:000010">
    <property type="entry name" value="Rrp44p homologue, putative"/>
    <property type="match status" value="1"/>
</dbReference>
<evidence type="ECO:0000256" key="4">
    <source>
        <dbReference type="ARBA" id="ARBA00005785"/>
    </source>
</evidence>
<dbReference type="Pfam" id="PF13638">
    <property type="entry name" value="PIN_4"/>
    <property type="match status" value="1"/>
</dbReference>
<keyword evidence="9" id="KW-0378">Hydrolase</keyword>
<evidence type="ECO:0000256" key="3">
    <source>
        <dbReference type="ARBA" id="ARBA00004604"/>
    </source>
</evidence>
<dbReference type="PANTHER" id="PTHR23355:SF35">
    <property type="entry name" value="EXOSOME COMPLEX EXONUCLEASE RRP44"/>
    <property type="match status" value="1"/>
</dbReference>
<dbReference type="PANTHER" id="PTHR23355">
    <property type="entry name" value="RIBONUCLEASE"/>
    <property type="match status" value="1"/>
</dbReference>
<proteinExistence type="inferred from homology"/>
<evidence type="ECO:0000313" key="19">
    <source>
        <dbReference type="WBParaSite" id="nRc.2.0.1.t24738-RA"/>
    </source>
</evidence>
<keyword evidence="5" id="KW-0963">Cytoplasm</keyword>
<dbReference type="GO" id="GO:0006364">
    <property type="term" value="P:rRNA processing"/>
    <property type="evidence" value="ECO:0007669"/>
    <property type="project" value="UniProtKB-KW"/>
</dbReference>
<evidence type="ECO:0000256" key="6">
    <source>
        <dbReference type="ARBA" id="ARBA00022552"/>
    </source>
</evidence>
<evidence type="ECO:0000256" key="8">
    <source>
        <dbReference type="ARBA" id="ARBA00022759"/>
    </source>
</evidence>
<dbReference type="SMART" id="SM00670">
    <property type="entry name" value="PINc"/>
    <property type="match status" value="1"/>
</dbReference>
<keyword evidence="6" id="KW-0698">rRNA processing</keyword>
<evidence type="ECO:0000256" key="15">
    <source>
        <dbReference type="ARBA" id="ARBA00077930"/>
    </source>
</evidence>
<evidence type="ECO:0000256" key="7">
    <source>
        <dbReference type="ARBA" id="ARBA00022722"/>
    </source>
</evidence>
<keyword evidence="7" id="KW-0540">Nuclease</keyword>
<dbReference type="InterPro" id="IPR050180">
    <property type="entry name" value="RNR_Ribonuclease"/>
</dbReference>
<dbReference type="GO" id="GO:0071031">
    <property type="term" value="P:nuclear mRNA surveillance of mRNA 3'-end processing"/>
    <property type="evidence" value="ECO:0007669"/>
    <property type="project" value="TreeGrafter"/>
</dbReference>
<reference evidence="19" key="1">
    <citation type="submission" date="2022-11" db="UniProtKB">
        <authorList>
            <consortium name="WormBaseParasite"/>
        </authorList>
    </citation>
    <scope>IDENTIFICATION</scope>
</reference>
<keyword evidence="18" id="KW-1185">Reference proteome</keyword>
<dbReference type="InterPro" id="IPR041505">
    <property type="entry name" value="Dis3_CSD2"/>
</dbReference>
<evidence type="ECO:0000256" key="1">
    <source>
        <dbReference type="ARBA" id="ARBA00001946"/>
    </source>
</evidence>
<dbReference type="SUPFAM" id="SSF50249">
    <property type="entry name" value="Nucleic acid-binding proteins"/>
    <property type="match status" value="2"/>
</dbReference>
<dbReference type="Proteomes" id="UP000887565">
    <property type="component" value="Unplaced"/>
</dbReference>
<dbReference type="CDD" id="cd09862">
    <property type="entry name" value="PIN_Rrp44-like"/>
    <property type="match status" value="1"/>
</dbReference>
<dbReference type="GO" id="GO:0005730">
    <property type="term" value="C:nucleolus"/>
    <property type="evidence" value="ECO:0007669"/>
    <property type="project" value="UniProtKB-SubCell"/>
</dbReference>
<dbReference type="Pfam" id="PF00773">
    <property type="entry name" value="RNB"/>
    <property type="match status" value="1"/>
</dbReference>
<keyword evidence="8" id="KW-0255">Endonuclease</keyword>
<dbReference type="GO" id="GO:0003723">
    <property type="term" value="F:RNA binding"/>
    <property type="evidence" value="ECO:0007669"/>
    <property type="project" value="UniProtKB-KW"/>
</dbReference>
<dbReference type="InterPro" id="IPR033771">
    <property type="entry name" value="Rrp44_CSD1"/>
</dbReference>
<dbReference type="FunFam" id="2.40.50.700:FF:000001">
    <property type="entry name" value="Exosome complex exonuclease exoribonuclease (Rrp44)"/>
    <property type="match status" value="1"/>
</dbReference>
<dbReference type="Pfam" id="PF17849">
    <property type="entry name" value="OB_Dis3"/>
    <property type="match status" value="1"/>
</dbReference>
<name>A0A915JGH6_ROMCU</name>
<dbReference type="WBParaSite" id="nRc.2.0.1.t24738-RA">
    <property type="protein sequence ID" value="nRc.2.0.1.t24738-RA"/>
    <property type="gene ID" value="nRc.2.0.1.g24738"/>
</dbReference>
<evidence type="ECO:0000256" key="13">
    <source>
        <dbReference type="ARBA" id="ARBA00023242"/>
    </source>
</evidence>
<organism evidence="18 19">
    <name type="scientific">Romanomermis culicivorax</name>
    <name type="common">Nematode worm</name>
    <dbReference type="NCBI Taxonomy" id="13658"/>
    <lineage>
        <taxon>Eukaryota</taxon>
        <taxon>Metazoa</taxon>
        <taxon>Ecdysozoa</taxon>
        <taxon>Nematoda</taxon>
        <taxon>Enoplea</taxon>
        <taxon>Dorylaimia</taxon>
        <taxon>Mermithida</taxon>
        <taxon>Mermithoidea</taxon>
        <taxon>Mermithidae</taxon>
        <taxon>Romanomermis</taxon>
    </lineage>
</organism>
<evidence type="ECO:0000256" key="12">
    <source>
        <dbReference type="ARBA" id="ARBA00022884"/>
    </source>
</evidence>
<evidence type="ECO:0000313" key="18">
    <source>
        <dbReference type="Proteomes" id="UP000887565"/>
    </source>
</evidence>
<evidence type="ECO:0000256" key="5">
    <source>
        <dbReference type="ARBA" id="ARBA00022490"/>
    </source>
</evidence>
<evidence type="ECO:0000256" key="14">
    <source>
        <dbReference type="ARBA" id="ARBA00077221"/>
    </source>
</evidence>
<feature type="domain" description="RNB" evidence="17">
    <location>
        <begin position="496"/>
        <end position="647"/>
    </location>
</feature>
<dbReference type="Pfam" id="PF17216">
    <property type="entry name" value="Rrp44_CSD1"/>
    <property type="match status" value="1"/>
</dbReference>
<evidence type="ECO:0000256" key="9">
    <source>
        <dbReference type="ARBA" id="ARBA00022801"/>
    </source>
</evidence>
<dbReference type="GO" id="GO:0071034">
    <property type="term" value="P:CUT catabolic process"/>
    <property type="evidence" value="ECO:0007669"/>
    <property type="project" value="UniProtKB-ARBA"/>
</dbReference>
<dbReference type="GO" id="GO:0004519">
    <property type="term" value="F:endonuclease activity"/>
    <property type="evidence" value="ECO:0007669"/>
    <property type="project" value="UniProtKB-KW"/>
</dbReference>
<evidence type="ECO:0000259" key="16">
    <source>
        <dbReference type="SMART" id="SM00670"/>
    </source>
</evidence>
<dbReference type="GO" id="GO:0000175">
    <property type="term" value="F:3'-5'-RNA exonuclease activity"/>
    <property type="evidence" value="ECO:0007669"/>
    <property type="project" value="TreeGrafter"/>
</dbReference>
<dbReference type="GO" id="GO:0000176">
    <property type="term" value="C:nuclear exosome (RNase complex)"/>
    <property type="evidence" value="ECO:0007669"/>
    <property type="project" value="UniProtKB-ARBA"/>
</dbReference>
<evidence type="ECO:0000259" key="17">
    <source>
        <dbReference type="SMART" id="SM00955"/>
    </source>
</evidence>
<dbReference type="Gene3D" id="2.40.50.690">
    <property type="match status" value="1"/>
</dbReference>
<evidence type="ECO:0000256" key="2">
    <source>
        <dbReference type="ARBA" id="ARBA00004496"/>
    </source>
</evidence>
<dbReference type="GO" id="GO:0016075">
    <property type="term" value="P:rRNA catabolic process"/>
    <property type="evidence" value="ECO:0007669"/>
    <property type="project" value="TreeGrafter"/>
</dbReference>
<dbReference type="InterPro" id="IPR029060">
    <property type="entry name" value="PIN-like_dom_sf"/>
</dbReference>
<dbReference type="SMART" id="SM00955">
    <property type="entry name" value="RNB"/>
    <property type="match status" value="1"/>
</dbReference>
<comment type="subcellular location">
    <subcellularLocation>
        <location evidence="2">Cytoplasm</location>
    </subcellularLocation>
    <subcellularLocation>
        <location evidence="3">Nucleus</location>
        <location evidence="3">Nucleolus</location>
    </subcellularLocation>
</comment>
<sequence length="648" mass="73321">MIRNKIFHKKTRRGNIVKIIQEHYLRDDIYCGLSICKFCTTASSRQRTLSSGQEITGLIADRLEKPSITNVVRSPHVLVVDTNVVLHQMDILEDDFIANHNSGNVIIPQTVVEEVKHRSPPAYKKLRDLLTNAQKGFYCFYNEFHLETFLEKLKNESSNDRNDRAIRKVAQWYASHLKKLKLETECVLLTDDRANAEKAKADDIQCFSVGDYVAGLGNRPDLLDKLASHGQKTDEKIMIAKGKTLFPEHLSLSELKIGLKSGHYFQGSFQASRENYLEGSVYLDAKSKHREIFVQGLLNINRAIHNDSVVVELLSEDQWSCPMSVLKLHELEADQGDDLEADDVELVYHYSFQDATAPAAKRAKKPELLPTGKVVGILKRNWRPCCGVLDLSPIEGATRHLFVAAERRLPRIRIETRQSSMLTGQRIVVCIDSWPRDSRYPKGHLVKALGPLGDKTTETDVVLLEHDIPHDNFSESVLACLPEMPWTITKKDYEERFDLRHLNICSIDPPGCTDIDDALHCRQLDDKTFEVGVHIADVSHFVKPGTAMDLEASKRGTTVYLVKERIDMLPELLSGNLCSLRSNVERFAFSVICQMTDEGEIISTKFGKSVIQSKVSFTYAQAQMRIDDPNQNDELTLSLRLVANIPKV</sequence>
<feature type="domain" description="PIN" evidence="16">
    <location>
        <begin position="76"/>
        <end position="197"/>
    </location>
</feature>
<dbReference type="AlphaFoldDB" id="A0A915JGH6"/>
<comment type="similarity">
    <text evidence="4">Belongs to the RNR ribonuclease family.</text>
</comment>
<dbReference type="SUPFAM" id="SSF88723">
    <property type="entry name" value="PIN domain-like"/>
    <property type="match status" value="1"/>
</dbReference>
<dbReference type="Gene3D" id="2.40.50.700">
    <property type="match status" value="1"/>
</dbReference>
<keyword evidence="13" id="KW-0539">Nucleus</keyword>
<evidence type="ECO:0000256" key="10">
    <source>
        <dbReference type="ARBA" id="ARBA00022835"/>
    </source>
</evidence>
<dbReference type="Gene3D" id="3.40.50.1010">
    <property type="entry name" value="5'-nuclease"/>
    <property type="match status" value="1"/>
</dbReference>
<dbReference type="InterPro" id="IPR012340">
    <property type="entry name" value="NA-bd_OB-fold"/>
</dbReference>
<accession>A0A915JGH6</accession>
<comment type="cofactor">
    <cofactor evidence="1">
        <name>Mg(2+)</name>
        <dbReference type="ChEBI" id="CHEBI:18420"/>
    </cofactor>
</comment>
<dbReference type="InterPro" id="IPR002716">
    <property type="entry name" value="PIN_dom"/>
</dbReference>
<protein>
    <recommendedName>
        <fullName evidence="14">Protein DIS3 homolog</fullName>
    </recommendedName>
    <alternativeName>
        <fullName evidence="15">Ribosomal RNA-processing protein 44</fullName>
    </alternativeName>
</protein>
<keyword evidence="12" id="KW-0694">RNA-binding</keyword>
<keyword evidence="11" id="KW-0269">Exonuclease</keyword>